<keyword evidence="2" id="KW-0812">Transmembrane</keyword>
<keyword evidence="4" id="KW-0282">Flagellum</keyword>
<dbReference type="RefSeq" id="WP_094397997.1">
    <property type="nucleotide sequence ID" value="NZ_CP016893.1"/>
</dbReference>
<gene>
    <name evidence="4" type="ORF">Thert_03245</name>
</gene>
<evidence type="ECO:0000256" key="1">
    <source>
        <dbReference type="SAM" id="Coils"/>
    </source>
</evidence>
<accession>A0A223I365</accession>
<dbReference type="SUPFAM" id="SSF158791">
    <property type="entry name" value="MgtE N-terminal domain-like"/>
    <property type="match status" value="1"/>
</dbReference>
<feature type="transmembrane region" description="Helical" evidence="2">
    <location>
        <begin position="12"/>
        <end position="35"/>
    </location>
</feature>
<evidence type="ECO:0000313" key="4">
    <source>
        <dbReference type="EMBL" id="AST58994.1"/>
    </source>
</evidence>
<keyword evidence="2" id="KW-1133">Transmembrane helix</keyword>
<name>A0A223I365_THETR</name>
<dbReference type="EMBL" id="CP016893">
    <property type="protein sequence ID" value="AST58994.1"/>
    <property type="molecule type" value="Genomic_DNA"/>
</dbReference>
<keyword evidence="4" id="KW-0969">Cilium</keyword>
<reference evidence="4 5" key="1">
    <citation type="submission" date="2016-08" db="EMBL/GenBank/DDBJ databases">
        <title>A novel genetic cassette of butanologenic Thermoanaerobacterium thermosaccharolyticum that directly convert cellulose to butanol.</title>
        <authorList>
            <person name="Li T."/>
            <person name="He J."/>
        </authorList>
    </citation>
    <scope>NUCLEOTIDE SEQUENCE [LARGE SCALE GENOMIC DNA]</scope>
    <source>
        <strain evidence="4 5">TG57</strain>
    </source>
</reference>
<feature type="domain" description="Magnesium transporter MgtE intracellular" evidence="3">
    <location>
        <begin position="130"/>
        <end position="184"/>
    </location>
</feature>
<evidence type="ECO:0000259" key="3">
    <source>
        <dbReference type="Pfam" id="PF03448"/>
    </source>
</evidence>
<keyword evidence="2" id="KW-0472">Membrane</keyword>
<dbReference type="Gene3D" id="1.20.1170.10">
    <property type="match status" value="1"/>
</dbReference>
<dbReference type="Proteomes" id="UP000214975">
    <property type="component" value="Chromosome"/>
</dbReference>
<dbReference type="InterPro" id="IPR006668">
    <property type="entry name" value="Mg_transptr_MgtE_intracell_dom"/>
</dbReference>
<organism evidence="4 5">
    <name type="scientific">Thermoanaerobacterium thermosaccharolyticum</name>
    <name type="common">Clostridium thermosaccharolyticum</name>
    <dbReference type="NCBI Taxonomy" id="1517"/>
    <lineage>
        <taxon>Bacteria</taxon>
        <taxon>Bacillati</taxon>
        <taxon>Bacillota</taxon>
        <taxon>Clostridia</taxon>
        <taxon>Thermoanaerobacterales</taxon>
        <taxon>Thermoanaerobacteraceae</taxon>
        <taxon>Thermoanaerobacterium</taxon>
    </lineage>
</organism>
<evidence type="ECO:0000256" key="2">
    <source>
        <dbReference type="SAM" id="Phobius"/>
    </source>
</evidence>
<keyword evidence="1" id="KW-0175">Coiled coil</keyword>
<keyword evidence="4" id="KW-0966">Cell projection</keyword>
<feature type="coiled-coil region" evidence="1">
    <location>
        <begin position="63"/>
        <end position="125"/>
    </location>
</feature>
<protein>
    <submittedName>
        <fullName evidence="4">Flagellar protein FlbB</fullName>
    </submittedName>
</protein>
<evidence type="ECO:0000313" key="5">
    <source>
        <dbReference type="Proteomes" id="UP000214975"/>
    </source>
</evidence>
<sequence length="193" mass="21783">MQKEDTGSERRPLRLIVIIFVAILIILVVGLLFYFNIGGISNHTLKYFSNIPILKGLIQVKPTTNYADELKKLTSELNTKQKELQNAEISLSDKQKQIDELQLQLQKQQNELNSLKVQVNSKKTDLKTLATYYENMDPQNAANILNQITDNNILIGILGNMNKDNASKILEQLDPKKAADITKILYTNASTVP</sequence>
<proteinExistence type="predicted"/>
<dbReference type="Pfam" id="PF03448">
    <property type="entry name" value="MgtE_N"/>
    <property type="match status" value="1"/>
</dbReference>
<dbReference type="AlphaFoldDB" id="A0A223I365"/>